<sequence>MNNTKGEPTTKETTDHIMRKENLKQRQDNECPDVASCILSRAPRHIPTQYAPDHKIDAEEEQKQNNSKNTELTFCGPAVACRNRQSYQFLSE</sequence>
<feature type="compositionally biased region" description="Basic and acidic residues" evidence="1">
    <location>
        <begin position="52"/>
        <end position="63"/>
    </location>
</feature>
<protein>
    <submittedName>
        <fullName evidence="2">Uncharacterized protein</fullName>
    </submittedName>
</protein>
<evidence type="ECO:0000313" key="2">
    <source>
        <dbReference type="EMBL" id="JAE17783.1"/>
    </source>
</evidence>
<proteinExistence type="predicted"/>
<feature type="region of interest" description="Disordered" evidence="1">
    <location>
        <begin position="43"/>
        <end position="72"/>
    </location>
</feature>
<name>A0A0A9GAQ2_ARUDO</name>
<dbReference type="AlphaFoldDB" id="A0A0A9GAQ2"/>
<dbReference type="EMBL" id="GBRH01180113">
    <property type="protein sequence ID" value="JAE17783.1"/>
    <property type="molecule type" value="Transcribed_RNA"/>
</dbReference>
<accession>A0A0A9GAQ2</accession>
<reference evidence="2" key="2">
    <citation type="journal article" date="2015" name="Data Brief">
        <title>Shoot transcriptome of the giant reed, Arundo donax.</title>
        <authorList>
            <person name="Barrero R.A."/>
            <person name="Guerrero F.D."/>
            <person name="Moolhuijzen P."/>
            <person name="Goolsby J.A."/>
            <person name="Tidwell J."/>
            <person name="Bellgard S.E."/>
            <person name="Bellgard M.I."/>
        </authorList>
    </citation>
    <scope>NUCLEOTIDE SEQUENCE</scope>
    <source>
        <tissue evidence="2">Shoot tissue taken approximately 20 cm above the soil surface</tissue>
    </source>
</reference>
<organism evidence="2">
    <name type="scientific">Arundo donax</name>
    <name type="common">Giant reed</name>
    <name type="synonym">Donax arundinaceus</name>
    <dbReference type="NCBI Taxonomy" id="35708"/>
    <lineage>
        <taxon>Eukaryota</taxon>
        <taxon>Viridiplantae</taxon>
        <taxon>Streptophyta</taxon>
        <taxon>Embryophyta</taxon>
        <taxon>Tracheophyta</taxon>
        <taxon>Spermatophyta</taxon>
        <taxon>Magnoliopsida</taxon>
        <taxon>Liliopsida</taxon>
        <taxon>Poales</taxon>
        <taxon>Poaceae</taxon>
        <taxon>PACMAD clade</taxon>
        <taxon>Arundinoideae</taxon>
        <taxon>Arundineae</taxon>
        <taxon>Arundo</taxon>
    </lineage>
</organism>
<feature type="compositionally biased region" description="Basic and acidic residues" evidence="1">
    <location>
        <begin position="8"/>
        <end position="29"/>
    </location>
</feature>
<feature type="region of interest" description="Disordered" evidence="1">
    <location>
        <begin position="1"/>
        <end position="29"/>
    </location>
</feature>
<reference evidence="2" key="1">
    <citation type="submission" date="2014-09" db="EMBL/GenBank/DDBJ databases">
        <authorList>
            <person name="Magalhaes I.L.F."/>
            <person name="Oliveira U."/>
            <person name="Santos F.R."/>
            <person name="Vidigal T.H.D.A."/>
            <person name="Brescovit A.D."/>
            <person name="Santos A.J."/>
        </authorList>
    </citation>
    <scope>NUCLEOTIDE SEQUENCE</scope>
    <source>
        <tissue evidence="2">Shoot tissue taken approximately 20 cm above the soil surface</tissue>
    </source>
</reference>
<evidence type="ECO:0000256" key="1">
    <source>
        <dbReference type="SAM" id="MobiDB-lite"/>
    </source>
</evidence>